<organism evidence="2 3">
    <name type="scientific">Pseudodesulfovibrio indicus</name>
    <dbReference type="NCBI Taxonomy" id="1716143"/>
    <lineage>
        <taxon>Bacteria</taxon>
        <taxon>Pseudomonadati</taxon>
        <taxon>Thermodesulfobacteriota</taxon>
        <taxon>Desulfovibrionia</taxon>
        <taxon>Desulfovibrionales</taxon>
        <taxon>Desulfovibrionaceae</taxon>
    </lineage>
</organism>
<evidence type="ECO:0000313" key="2">
    <source>
        <dbReference type="EMBL" id="AMK12365.1"/>
    </source>
</evidence>
<protein>
    <submittedName>
        <fullName evidence="2">Uncharacterized protein</fullName>
    </submittedName>
</protein>
<reference evidence="2 3" key="1">
    <citation type="journal article" date="2016" name="Front. Microbiol.">
        <title>Genome Sequence of the Piezophilic, Mesophilic Sulfate-Reducing Bacterium Desulfovibrio indicus J2T.</title>
        <authorList>
            <person name="Cao J."/>
            <person name="Maignien L."/>
            <person name="Shao Z."/>
            <person name="Alain K."/>
            <person name="Jebbar M."/>
        </authorList>
    </citation>
    <scope>NUCLEOTIDE SEQUENCE [LARGE SCALE GENOMIC DNA]</scope>
    <source>
        <strain evidence="2 3">J2</strain>
    </source>
</reference>
<keyword evidence="3" id="KW-1185">Reference proteome</keyword>
<accession>A0ABM5YYX4</accession>
<dbReference type="Proteomes" id="UP000055611">
    <property type="component" value="Chromosome"/>
</dbReference>
<proteinExistence type="predicted"/>
<dbReference type="EMBL" id="CP014206">
    <property type="protein sequence ID" value="AMK12365.1"/>
    <property type="molecule type" value="Genomic_DNA"/>
</dbReference>
<evidence type="ECO:0000256" key="1">
    <source>
        <dbReference type="SAM" id="MobiDB-lite"/>
    </source>
</evidence>
<feature type="compositionally biased region" description="Basic and acidic residues" evidence="1">
    <location>
        <begin position="44"/>
        <end position="74"/>
    </location>
</feature>
<evidence type="ECO:0000313" key="3">
    <source>
        <dbReference type="Proteomes" id="UP000055611"/>
    </source>
</evidence>
<gene>
    <name evidence="2" type="ORF">AWY79_15265</name>
</gene>
<feature type="region of interest" description="Disordered" evidence="1">
    <location>
        <begin position="25"/>
        <end position="74"/>
    </location>
</feature>
<sequence>MERVAGGPADVGRHLVGLEVVAEEGPDSAQAHLDAQEPGQEGVRQGRAEEQDVDHGPDQGRCGQIDDVHGAPCG</sequence>
<name>A0ABM5YYX4_9BACT</name>